<feature type="compositionally biased region" description="Low complexity" evidence="1">
    <location>
        <begin position="110"/>
        <end position="126"/>
    </location>
</feature>
<dbReference type="AlphaFoldDB" id="A0A8U0SNN9"/>
<evidence type="ECO:0000313" key="3">
    <source>
        <dbReference type="RefSeq" id="XP_044945676.1"/>
    </source>
</evidence>
<dbReference type="RefSeq" id="XP_044945676.1">
    <property type="nucleotide sequence ID" value="XM_045089741.1"/>
</dbReference>
<protein>
    <submittedName>
        <fullName evidence="3">Transcription factor GATA-6-like</fullName>
    </submittedName>
</protein>
<proteinExistence type="predicted"/>
<organism evidence="2 3">
    <name type="scientific">Mustela putorius furo</name>
    <name type="common">European domestic ferret</name>
    <name type="synonym">Mustela furo</name>
    <dbReference type="NCBI Taxonomy" id="9669"/>
    <lineage>
        <taxon>Eukaryota</taxon>
        <taxon>Metazoa</taxon>
        <taxon>Chordata</taxon>
        <taxon>Craniata</taxon>
        <taxon>Vertebrata</taxon>
        <taxon>Euteleostomi</taxon>
        <taxon>Mammalia</taxon>
        <taxon>Eutheria</taxon>
        <taxon>Laurasiatheria</taxon>
        <taxon>Carnivora</taxon>
        <taxon>Caniformia</taxon>
        <taxon>Musteloidea</taxon>
        <taxon>Mustelidae</taxon>
        <taxon>Mustelinae</taxon>
        <taxon>Mustela</taxon>
    </lineage>
</organism>
<reference evidence="3" key="1">
    <citation type="submission" date="2025-08" db="UniProtKB">
        <authorList>
            <consortium name="RefSeq"/>
        </authorList>
    </citation>
    <scope>IDENTIFICATION</scope>
    <source>
        <tissue evidence="3">Brain</tissue>
    </source>
</reference>
<dbReference type="GeneID" id="101694533"/>
<sequence>METSCKTFTGHLLAQQLDWFMQQFTFRGKPDFQALGHRRGPGASSADLGPLHGRRRGGLTGGGDHEASAGTAGPTRAAGGGAAGPAGRGVKEVPSSPPLPPEVRRRATSPGGPRCRPGRGATMRGPGECGGRGSRPSRSCSGAGSRSGGGTTRSSCSSSSTWSPCEFPPPPLLREALGRVMKNLLLGLSRKLRLSQKTVYQMYQAMKMPGNFWLTHQQKDFGCHWRKKSKLCSDTAVETVTRGFYLR</sequence>
<dbReference type="OrthoDB" id="9809504at2759"/>
<name>A0A8U0SNN9_MUSPF</name>
<feature type="compositionally biased region" description="Gly residues" evidence="1">
    <location>
        <begin position="78"/>
        <end position="87"/>
    </location>
</feature>
<evidence type="ECO:0000313" key="2">
    <source>
        <dbReference type="Proteomes" id="UP000000715"/>
    </source>
</evidence>
<accession>A0A8U0SNN9</accession>
<feature type="region of interest" description="Disordered" evidence="1">
    <location>
        <begin position="32"/>
        <end position="164"/>
    </location>
</feature>
<feature type="compositionally biased region" description="Low complexity" evidence="1">
    <location>
        <begin position="152"/>
        <end position="164"/>
    </location>
</feature>
<keyword evidence="2" id="KW-1185">Reference proteome</keyword>
<dbReference type="Proteomes" id="UP000000715">
    <property type="component" value="Unplaced"/>
</dbReference>
<gene>
    <name evidence="3" type="primary">LOC101694533</name>
</gene>
<evidence type="ECO:0000256" key="1">
    <source>
        <dbReference type="SAM" id="MobiDB-lite"/>
    </source>
</evidence>
<feature type="compositionally biased region" description="Low complexity" evidence="1">
    <location>
        <begin position="134"/>
        <end position="144"/>
    </location>
</feature>